<reference evidence="3 4" key="1">
    <citation type="submission" date="2016-02" db="EMBL/GenBank/DDBJ databases">
        <title>Genome sequence of Clostridium tepidiprofundi DSM 19306.</title>
        <authorList>
            <person name="Poehlein A."/>
            <person name="Daniel R."/>
        </authorList>
    </citation>
    <scope>NUCLEOTIDE SEQUENCE [LARGE SCALE GENOMIC DNA]</scope>
    <source>
        <strain evidence="3 4">DSM 19306</strain>
    </source>
</reference>
<proteinExistence type="predicted"/>
<evidence type="ECO:0000259" key="2">
    <source>
        <dbReference type="Pfam" id="PF13349"/>
    </source>
</evidence>
<dbReference type="PATRIC" id="fig|1121338.3.peg.2441"/>
<gene>
    <name evidence="3" type="ORF">CLTEP_23630</name>
</gene>
<dbReference type="PROSITE" id="PS51257">
    <property type="entry name" value="PROKAR_LIPOPROTEIN"/>
    <property type="match status" value="1"/>
</dbReference>
<protein>
    <recommendedName>
        <fullName evidence="2">DUF4097 domain-containing protein</fullName>
    </recommendedName>
</protein>
<organism evidence="3 4">
    <name type="scientific">Clostridium tepidiprofundi DSM 19306</name>
    <dbReference type="NCBI Taxonomy" id="1121338"/>
    <lineage>
        <taxon>Bacteria</taxon>
        <taxon>Bacillati</taxon>
        <taxon>Bacillota</taxon>
        <taxon>Clostridia</taxon>
        <taxon>Eubacteriales</taxon>
        <taxon>Clostridiaceae</taxon>
        <taxon>Clostridium</taxon>
    </lineage>
</organism>
<keyword evidence="4" id="KW-1185">Reference proteome</keyword>
<dbReference type="Pfam" id="PF13349">
    <property type="entry name" value="DUF4097"/>
    <property type="match status" value="1"/>
</dbReference>
<dbReference type="Proteomes" id="UP000075531">
    <property type="component" value="Unassembled WGS sequence"/>
</dbReference>
<evidence type="ECO:0000313" key="4">
    <source>
        <dbReference type="Proteomes" id="UP000075531"/>
    </source>
</evidence>
<feature type="domain" description="DUF4097" evidence="2">
    <location>
        <begin position="55"/>
        <end position="298"/>
    </location>
</feature>
<dbReference type="RefSeq" id="WP_066826899.1">
    <property type="nucleotide sequence ID" value="NZ_LTBA01000045.1"/>
</dbReference>
<dbReference type="InterPro" id="IPR025164">
    <property type="entry name" value="Toastrack_DUF4097"/>
</dbReference>
<evidence type="ECO:0000313" key="3">
    <source>
        <dbReference type="EMBL" id="KYH31580.1"/>
    </source>
</evidence>
<dbReference type="PANTHER" id="PTHR34094">
    <property type="match status" value="1"/>
</dbReference>
<feature type="chain" id="PRO_5039653058" description="DUF4097 domain-containing protein" evidence="1">
    <location>
        <begin position="23"/>
        <end position="302"/>
    </location>
</feature>
<comment type="caution">
    <text evidence="3">The sequence shown here is derived from an EMBL/GenBank/DDBJ whole genome shotgun (WGS) entry which is preliminary data.</text>
</comment>
<keyword evidence="1" id="KW-0732">Signal</keyword>
<dbReference type="STRING" id="1121338.CLTEP_23630"/>
<name>A0A151AVK6_9CLOT</name>
<evidence type="ECO:0000256" key="1">
    <source>
        <dbReference type="SAM" id="SignalP"/>
    </source>
</evidence>
<dbReference type="OrthoDB" id="2940757at2"/>
<dbReference type="EMBL" id="LTBA01000045">
    <property type="protein sequence ID" value="KYH31580.1"/>
    <property type="molecule type" value="Genomic_DNA"/>
</dbReference>
<dbReference type="PANTHER" id="PTHR34094:SF1">
    <property type="entry name" value="PROTEIN FAM185A"/>
    <property type="match status" value="1"/>
</dbReference>
<sequence>MKKKFIYCFMAALVMFTLIFTGCGVDVVELDNNKTKDLKEYSIDEEKNEKISGLNKLFINACSDINIIPEDREDIKAHLHGDITCNFEPKLIMDLANDSIKIKLTEKTDNITIRKSNLKLDIYIPKTYSDSININNISGRISVKNLKLNDFHINTVSGNTSIQNLTAEDFYYNAVSGDLDGKNVFTNAVKFTSVSGNIKLDKFKGNIKGKSVSGKIVLNYETFNNDINIKSTSGDINITLPHTSEFYLDAEVISGKINCDFPIKIESSEKKGKKIKGTVRSNKNSIRIEGVSGNINININTK</sequence>
<accession>A0A151AVK6</accession>
<feature type="signal peptide" evidence="1">
    <location>
        <begin position="1"/>
        <end position="22"/>
    </location>
</feature>
<dbReference type="AlphaFoldDB" id="A0A151AVK6"/>